<dbReference type="PANTHER" id="PTHR37471">
    <property type="entry name" value="UNNAMED PRODUCT"/>
    <property type="match status" value="1"/>
</dbReference>
<evidence type="ECO:0000313" key="3">
    <source>
        <dbReference type="Proteomes" id="UP000565441"/>
    </source>
</evidence>
<name>A0A8H5HQR9_9AGAR</name>
<keyword evidence="1" id="KW-0472">Membrane</keyword>
<protein>
    <submittedName>
        <fullName evidence="2">Uncharacterized protein</fullName>
    </submittedName>
</protein>
<gene>
    <name evidence="2" type="ORF">D9615_000474</name>
</gene>
<dbReference type="PANTHER" id="PTHR37471:SF1">
    <property type="entry name" value="AB HYDROLASE-1 DOMAIN-CONTAINING PROTEIN"/>
    <property type="match status" value="1"/>
</dbReference>
<organism evidence="2 3">
    <name type="scientific">Tricholomella constricta</name>
    <dbReference type="NCBI Taxonomy" id="117010"/>
    <lineage>
        <taxon>Eukaryota</taxon>
        <taxon>Fungi</taxon>
        <taxon>Dikarya</taxon>
        <taxon>Basidiomycota</taxon>
        <taxon>Agaricomycotina</taxon>
        <taxon>Agaricomycetes</taxon>
        <taxon>Agaricomycetidae</taxon>
        <taxon>Agaricales</taxon>
        <taxon>Tricholomatineae</taxon>
        <taxon>Lyophyllaceae</taxon>
        <taxon>Tricholomella</taxon>
    </lineage>
</organism>
<dbReference type="AlphaFoldDB" id="A0A8H5HQR9"/>
<accession>A0A8H5HQR9</accession>
<evidence type="ECO:0000256" key="1">
    <source>
        <dbReference type="SAM" id="Phobius"/>
    </source>
</evidence>
<dbReference type="SUPFAM" id="SSF53474">
    <property type="entry name" value="alpha/beta-Hydrolases"/>
    <property type="match status" value="1"/>
</dbReference>
<keyword evidence="1" id="KW-0812">Transmembrane</keyword>
<proteinExistence type="predicted"/>
<reference evidence="2 3" key="1">
    <citation type="journal article" date="2020" name="ISME J.">
        <title>Uncovering the hidden diversity of litter-decomposition mechanisms in mushroom-forming fungi.</title>
        <authorList>
            <person name="Floudas D."/>
            <person name="Bentzer J."/>
            <person name="Ahren D."/>
            <person name="Johansson T."/>
            <person name="Persson P."/>
            <person name="Tunlid A."/>
        </authorList>
    </citation>
    <scope>NUCLEOTIDE SEQUENCE [LARGE SCALE GENOMIC DNA]</scope>
    <source>
        <strain evidence="2 3">CBS 661.87</strain>
    </source>
</reference>
<evidence type="ECO:0000313" key="2">
    <source>
        <dbReference type="EMBL" id="KAF5387854.1"/>
    </source>
</evidence>
<dbReference type="InterPro" id="IPR029058">
    <property type="entry name" value="AB_hydrolase_fold"/>
</dbReference>
<keyword evidence="3" id="KW-1185">Reference proteome</keyword>
<sequence length="536" mass="62352">MDISELAAQPRSARTLSFYVVFICLVVPVWSMIPFSWLFVIYTIASGRIWSISWFNLISFVAALCEVLFSIYHYQLSRHVSRPASFAPGDMREIQAAFKRLLQSGLAYIPEDGGDEESHRQGSPEEDIIQLEFDDPRAIDFRNAMRTWFGNVPWSSVNRHQVRQWLYWSIYNADLPTHDTLLASQKVVLDLALELLQKRCGCTFKDNLNPAKLTMRVTLDEVDIRWRPFFFYTTLQFINSSLKRWYKVRWNVRFGHYDGLEYLIRVPKHWDPVTSPRPIIFIHGLGLGLLQYNSVIRHLIEQFSDRPMLILLQPQISQHIFHPDFLKPMTRHETADRLAGLISYLGWVHYDIDEKWTSDDSEEEKEISHSLLDKRKKGVTMLSHSNGSYTHAWVLKGHPKLVGRSCFIDPVTFCSWEGDVCFNFLYRQPRTGLELLMRYFVATELGVSNVIRRHFDWVSNTLWFEEIPNAHDPSKAFFLLGGKDSIVHSERVKRYLTSHGVKQGLWYDPDGSHGQALLPGSRSHLEILRWVGEADS</sequence>
<feature type="transmembrane region" description="Helical" evidence="1">
    <location>
        <begin position="54"/>
        <end position="74"/>
    </location>
</feature>
<keyword evidence="1" id="KW-1133">Transmembrane helix</keyword>
<dbReference type="Gene3D" id="3.40.50.1820">
    <property type="entry name" value="alpha/beta hydrolase"/>
    <property type="match status" value="1"/>
</dbReference>
<dbReference type="EMBL" id="JAACJP010000001">
    <property type="protein sequence ID" value="KAF5387854.1"/>
    <property type="molecule type" value="Genomic_DNA"/>
</dbReference>
<feature type="transmembrane region" description="Helical" evidence="1">
    <location>
        <begin position="16"/>
        <end position="42"/>
    </location>
</feature>
<comment type="caution">
    <text evidence="2">The sequence shown here is derived from an EMBL/GenBank/DDBJ whole genome shotgun (WGS) entry which is preliminary data.</text>
</comment>
<dbReference type="OrthoDB" id="6431331at2759"/>
<dbReference type="Proteomes" id="UP000565441">
    <property type="component" value="Unassembled WGS sequence"/>
</dbReference>